<name>A0ABU9XXE1_9SPHN</name>
<evidence type="ECO:0000256" key="10">
    <source>
        <dbReference type="HAMAP-Rule" id="MF_00185"/>
    </source>
</evidence>
<keyword evidence="15" id="KW-1185">Reference proteome</keyword>
<evidence type="ECO:0000256" key="8">
    <source>
        <dbReference type="ARBA" id="ARBA00022842"/>
    </source>
</evidence>
<evidence type="ECO:0000256" key="12">
    <source>
        <dbReference type="RuleBase" id="RU003784"/>
    </source>
</evidence>
<keyword evidence="6 10" id="KW-0547">Nucleotide-binding</keyword>
<evidence type="ECO:0000256" key="13">
    <source>
        <dbReference type="RuleBase" id="RU003785"/>
    </source>
</evidence>
<evidence type="ECO:0000256" key="11">
    <source>
        <dbReference type="RuleBase" id="RU003783"/>
    </source>
</evidence>
<comment type="function">
    <text evidence="2 10 12">Catalyzes the transfer of a dimethylallyl group onto the adenine at position 37 in tRNAs that read codons beginning with uridine, leading to the formation of N6-(dimethylallyl)adenosine (i(6)A).</text>
</comment>
<dbReference type="EC" id="2.5.1.75" evidence="10"/>
<comment type="similarity">
    <text evidence="3 10 13">Belongs to the IPP transferase family.</text>
</comment>
<evidence type="ECO:0000256" key="3">
    <source>
        <dbReference type="ARBA" id="ARBA00005842"/>
    </source>
</evidence>
<feature type="site" description="Interaction with substrate tRNA" evidence="10">
    <location>
        <position position="106"/>
    </location>
</feature>
<proteinExistence type="inferred from homology"/>
<dbReference type="EMBL" id="JBDIME010000001">
    <property type="protein sequence ID" value="MEN2788219.1"/>
    <property type="molecule type" value="Genomic_DNA"/>
</dbReference>
<evidence type="ECO:0000313" key="14">
    <source>
        <dbReference type="EMBL" id="MEN2788219.1"/>
    </source>
</evidence>
<dbReference type="PANTHER" id="PTHR11088">
    <property type="entry name" value="TRNA DIMETHYLALLYLTRANSFERASE"/>
    <property type="match status" value="1"/>
</dbReference>
<dbReference type="RefSeq" id="WP_343887796.1">
    <property type="nucleotide sequence ID" value="NZ_BAAAEH010000005.1"/>
</dbReference>
<comment type="caution">
    <text evidence="10">Lacks conserved residue(s) required for the propagation of feature annotation.</text>
</comment>
<evidence type="ECO:0000313" key="15">
    <source>
        <dbReference type="Proteomes" id="UP001419910"/>
    </source>
</evidence>
<dbReference type="InterPro" id="IPR039657">
    <property type="entry name" value="Dimethylallyltransferase"/>
</dbReference>
<protein>
    <recommendedName>
        <fullName evidence="10">tRNA dimethylallyltransferase</fullName>
        <ecNumber evidence="10">2.5.1.75</ecNumber>
    </recommendedName>
    <alternativeName>
        <fullName evidence="10">Dimethylallyl diphosphate:tRNA dimethylallyltransferase</fullName>
        <shortName evidence="10">DMAPP:tRNA dimethylallyltransferase</shortName>
        <shortName evidence="10">DMATase</shortName>
    </alternativeName>
    <alternativeName>
        <fullName evidence="10">Isopentenyl-diphosphate:tRNA isopentenyltransferase</fullName>
        <shortName evidence="10">IPP transferase</shortName>
        <shortName evidence="10">IPPT</shortName>
        <shortName evidence="10">IPTase</shortName>
    </alternativeName>
</protein>
<comment type="subunit">
    <text evidence="10">Monomer.</text>
</comment>
<feature type="binding site" evidence="10">
    <location>
        <begin position="15"/>
        <end position="22"/>
    </location>
    <ligand>
        <name>ATP</name>
        <dbReference type="ChEBI" id="CHEBI:30616"/>
    </ligand>
</feature>
<keyword evidence="4 10" id="KW-0808">Transferase</keyword>
<reference evidence="14 15" key="1">
    <citation type="submission" date="2024-05" db="EMBL/GenBank/DDBJ databases">
        <authorList>
            <person name="Liu Q."/>
            <person name="Xin Y.-H."/>
        </authorList>
    </citation>
    <scope>NUCLEOTIDE SEQUENCE [LARGE SCALE GENOMIC DNA]</scope>
    <source>
        <strain evidence="14 15">CGMCC 1.10181</strain>
    </source>
</reference>
<evidence type="ECO:0000256" key="4">
    <source>
        <dbReference type="ARBA" id="ARBA00022679"/>
    </source>
</evidence>
<dbReference type="Gene3D" id="3.40.50.300">
    <property type="entry name" value="P-loop containing nucleotide triphosphate hydrolases"/>
    <property type="match status" value="1"/>
</dbReference>
<dbReference type="PANTHER" id="PTHR11088:SF60">
    <property type="entry name" value="TRNA DIMETHYLALLYLTRANSFERASE"/>
    <property type="match status" value="1"/>
</dbReference>
<dbReference type="InterPro" id="IPR027417">
    <property type="entry name" value="P-loop_NTPase"/>
</dbReference>
<dbReference type="Gene3D" id="1.10.20.140">
    <property type="match status" value="1"/>
</dbReference>
<evidence type="ECO:0000256" key="7">
    <source>
        <dbReference type="ARBA" id="ARBA00022840"/>
    </source>
</evidence>
<gene>
    <name evidence="10 14" type="primary">miaA</name>
    <name evidence="14" type="ORF">ABC974_01135</name>
</gene>
<comment type="caution">
    <text evidence="14">The sequence shown here is derived from an EMBL/GenBank/DDBJ whole genome shotgun (WGS) entry which is preliminary data.</text>
</comment>
<evidence type="ECO:0000256" key="9">
    <source>
        <dbReference type="ARBA" id="ARBA00049563"/>
    </source>
</evidence>
<evidence type="ECO:0000256" key="1">
    <source>
        <dbReference type="ARBA" id="ARBA00001946"/>
    </source>
</evidence>
<dbReference type="GO" id="GO:0052381">
    <property type="term" value="F:tRNA dimethylallyltransferase activity"/>
    <property type="evidence" value="ECO:0007669"/>
    <property type="project" value="UniProtKB-EC"/>
</dbReference>
<dbReference type="Proteomes" id="UP001419910">
    <property type="component" value="Unassembled WGS sequence"/>
</dbReference>
<sequence>MNMESPRSKVALIAGPTASGKSALAMRIAQQYCGVVINADSAQVYRDLRILSARPGPEDEARVPHRLFGHVDGADIYSAARWAAEARTEIERAWEAGRLPVLVGGTGLYLRTLLDGIAPVPPIDPAIREAARAMPVADAYAALAEHDPAAAARLAPADTTRVARALEVIRSTGRPLAEWQQAKAGGIGDAIDLMAMVLLPERDWLLARCDARLEGMFAGGAIEEARAVLARTDILATAPVRLAIGVPEIGAMLAGTSTLPQALAAAQLATRQYAKRQFTWFRNQPPAMWHRSSATETCVLLNEFETRFRHRA</sequence>
<keyword evidence="8 10" id="KW-0460">Magnesium</keyword>
<keyword evidence="7 10" id="KW-0067">ATP-binding</keyword>
<feature type="binding site" evidence="10">
    <location>
        <begin position="17"/>
        <end position="22"/>
    </location>
    <ligand>
        <name>substrate</name>
    </ligand>
</feature>
<evidence type="ECO:0000256" key="6">
    <source>
        <dbReference type="ARBA" id="ARBA00022741"/>
    </source>
</evidence>
<dbReference type="InterPro" id="IPR018022">
    <property type="entry name" value="IPT"/>
</dbReference>
<dbReference type="Pfam" id="PF01715">
    <property type="entry name" value="IPPT"/>
    <property type="match status" value="1"/>
</dbReference>
<feature type="region of interest" description="Interaction with substrate tRNA" evidence="10">
    <location>
        <begin position="40"/>
        <end position="43"/>
    </location>
</feature>
<evidence type="ECO:0000256" key="5">
    <source>
        <dbReference type="ARBA" id="ARBA00022694"/>
    </source>
</evidence>
<organism evidence="14 15">
    <name type="scientific">Sphingomonas oligophenolica</name>
    <dbReference type="NCBI Taxonomy" id="301154"/>
    <lineage>
        <taxon>Bacteria</taxon>
        <taxon>Pseudomonadati</taxon>
        <taxon>Pseudomonadota</taxon>
        <taxon>Alphaproteobacteria</taxon>
        <taxon>Sphingomonadales</taxon>
        <taxon>Sphingomonadaceae</taxon>
        <taxon>Sphingomonas</taxon>
    </lineage>
</organism>
<evidence type="ECO:0000256" key="2">
    <source>
        <dbReference type="ARBA" id="ARBA00003213"/>
    </source>
</evidence>
<comment type="cofactor">
    <cofactor evidence="1 10">
        <name>Mg(2+)</name>
        <dbReference type="ChEBI" id="CHEBI:18420"/>
    </cofactor>
</comment>
<dbReference type="NCBIfam" id="TIGR00174">
    <property type="entry name" value="miaA"/>
    <property type="match status" value="1"/>
</dbReference>
<keyword evidence="5 10" id="KW-0819">tRNA processing</keyword>
<accession>A0ABU9XXE1</accession>
<dbReference type="HAMAP" id="MF_00185">
    <property type="entry name" value="IPP_trans"/>
    <property type="match status" value="1"/>
</dbReference>
<comment type="catalytic activity">
    <reaction evidence="9 10 11">
        <text>adenosine(37) in tRNA + dimethylallyl diphosphate = N(6)-dimethylallyladenosine(37) in tRNA + diphosphate</text>
        <dbReference type="Rhea" id="RHEA:26482"/>
        <dbReference type="Rhea" id="RHEA-COMP:10162"/>
        <dbReference type="Rhea" id="RHEA-COMP:10375"/>
        <dbReference type="ChEBI" id="CHEBI:33019"/>
        <dbReference type="ChEBI" id="CHEBI:57623"/>
        <dbReference type="ChEBI" id="CHEBI:74411"/>
        <dbReference type="ChEBI" id="CHEBI:74415"/>
        <dbReference type="EC" id="2.5.1.75"/>
    </reaction>
</comment>
<dbReference type="SUPFAM" id="SSF52540">
    <property type="entry name" value="P-loop containing nucleoside triphosphate hydrolases"/>
    <property type="match status" value="1"/>
</dbReference>
<feature type="site" description="Interaction with substrate tRNA" evidence="10">
    <location>
        <position position="128"/>
    </location>
</feature>